<evidence type="ECO:0000313" key="9">
    <source>
        <dbReference type="EMBL" id="KAJ1979016.1"/>
    </source>
</evidence>
<dbReference type="InterPro" id="IPR006330">
    <property type="entry name" value="Ado/ade_deaminase"/>
</dbReference>
<comment type="caution">
    <text evidence="9">The sequence shown here is derived from an EMBL/GenBank/DDBJ whole genome shotgun (WGS) entry which is preliminary data.</text>
</comment>
<evidence type="ECO:0000256" key="6">
    <source>
        <dbReference type="ARBA" id="ARBA00023080"/>
    </source>
</evidence>
<dbReference type="AlphaFoldDB" id="A0A9W8ECE4"/>
<comment type="cofactor">
    <cofactor evidence="1">
        <name>Zn(2+)</name>
        <dbReference type="ChEBI" id="CHEBI:29105"/>
    </cofactor>
</comment>
<feature type="domain" description="Adenosine deaminase" evidence="8">
    <location>
        <begin position="13"/>
        <end position="285"/>
    </location>
</feature>
<dbReference type="Gene3D" id="3.20.20.140">
    <property type="entry name" value="Metal-dependent hydrolases"/>
    <property type="match status" value="1"/>
</dbReference>
<dbReference type="PANTHER" id="PTHR11409">
    <property type="entry name" value="ADENOSINE DEAMINASE"/>
    <property type="match status" value="1"/>
</dbReference>
<dbReference type="GO" id="GO:0004000">
    <property type="term" value="F:adenosine deaminase activity"/>
    <property type="evidence" value="ECO:0007669"/>
    <property type="project" value="TreeGrafter"/>
</dbReference>
<keyword evidence="6" id="KW-0546">Nucleotide metabolism</keyword>
<keyword evidence="3" id="KW-0479">Metal-binding</keyword>
<dbReference type="PANTHER" id="PTHR11409:SF42">
    <property type="entry name" value="ADENOSINE DEAMINASE-LIKE PROTEIN"/>
    <property type="match status" value="1"/>
</dbReference>
<sequence>LRDMPLPKGPQENVSIADFFPLFQNIYRLTDDEASVTWATYSVLQDFAQDNVRYLELRTTPRNAPETGMTTRSYVEAVLRALDEWHAGIATPDKCMQVRLILSIDRRSTLDTAMATVDLAATFRLRGVVGVDLCGNPTAGSFAVFAPAFARAHQAGLKVTVHMGEVPANVPEGLDALALNPHRVGHATVLDAATRQALLGRQIPVEVCLTSNIQCQTVPSYNDHFVKDFARDNHPFILCTDDKGVFMCSLSQEYEHLGRVLALSPQALFALSRQCIDYIFEPDPAIKAQLQAQWDAWRIDHLDKYTPSVA</sequence>
<dbReference type="GO" id="GO:0046872">
    <property type="term" value="F:metal ion binding"/>
    <property type="evidence" value="ECO:0007669"/>
    <property type="project" value="UniProtKB-KW"/>
</dbReference>
<dbReference type="SUPFAM" id="SSF51556">
    <property type="entry name" value="Metallo-dependent hydrolases"/>
    <property type="match status" value="1"/>
</dbReference>
<dbReference type="InterPro" id="IPR032466">
    <property type="entry name" value="Metal_Hydrolase"/>
</dbReference>
<evidence type="ECO:0000313" key="10">
    <source>
        <dbReference type="Proteomes" id="UP001151582"/>
    </source>
</evidence>
<dbReference type="GO" id="GO:0006154">
    <property type="term" value="P:adenosine catabolic process"/>
    <property type="evidence" value="ECO:0007669"/>
    <property type="project" value="TreeGrafter"/>
</dbReference>
<evidence type="ECO:0000256" key="5">
    <source>
        <dbReference type="ARBA" id="ARBA00022833"/>
    </source>
</evidence>
<reference evidence="9" key="1">
    <citation type="submission" date="2022-07" db="EMBL/GenBank/DDBJ databases">
        <title>Phylogenomic reconstructions and comparative analyses of Kickxellomycotina fungi.</title>
        <authorList>
            <person name="Reynolds N.K."/>
            <person name="Stajich J.E."/>
            <person name="Barry K."/>
            <person name="Grigoriev I.V."/>
            <person name="Crous P."/>
            <person name="Smith M.E."/>
        </authorList>
    </citation>
    <scope>NUCLEOTIDE SEQUENCE</scope>
    <source>
        <strain evidence="9">RSA 567</strain>
    </source>
</reference>
<dbReference type="Pfam" id="PF00962">
    <property type="entry name" value="A_deaminase"/>
    <property type="match status" value="1"/>
</dbReference>
<dbReference type="OrthoDB" id="272271at2759"/>
<protein>
    <recommendedName>
        <fullName evidence="8">Adenosine deaminase domain-containing protein</fullName>
    </recommendedName>
</protein>
<keyword evidence="4" id="KW-0378">Hydrolase</keyword>
<accession>A0A9W8ECE4</accession>
<name>A0A9W8ECE4_9FUNG</name>
<proteinExistence type="inferred from homology"/>
<dbReference type="GO" id="GO:0046103">
    <property type="term" value="P:inosine biosynthetic process"/>
    <property type="evidence" value="ECO:0007669"/>
    <property type="project" value="TreeGrafter"/>
</dbReference>
<dbReference type="Proteomes" id="UP001151582">
    <property type="component" value="Unassembled WGS sequence"/>
</dbReference>
<feature type="non-terminal residue" evidence="9">
    <location>
        <position position="1"/>
    </location>
</feature>
<evidence type="ECO:0000256" key="7">
    <source>
        <dbReference type="ARBA" id="ARBA00048787"/>
    </source>
</evidence>
<comment type="similarity">
    <text evidence="2">Belongs to the metallo-dependent hydrolases superfamily. Adenosine and AMP deaminases family.</text>
</comment>
<keyword evidence="5" id="KW-0862">Zinc</keyword>
<dbReference type="EMBL" id="JANBQB010000243">
    <property type="protein sequence ID" value="KAJ1979016.1"/>
    <property type="molecule type" value="Genomic_DNA"/>
</dbReference>
<comment type="catalytic activity">
    <reaction evidence="7">
        <text>N(6)-methyl-AMP + H2O + H(+) = IMP + methylamine</text>
        <dbReference type="Rhea" id="RHEA:16001"/>
        <dbReference type="ChEBI" id="CHEBI:15377"/>
        <dbReference type="ChEBI" id="CHEBI:15378"/>
        <dbReference type="ChEBI" id="CHEBI:58053"/>
        <dbReference type="ChEBI" id="CHEBI:59338"/>
        <dbReference type="ChEBI" id="CHEBI:144842"/>
    </reaction>
    <physiologicalReaction direction="left-to-right" evidence="7">
        <dbReference type="Rhea" id="RHEA:16002"/>
    </physiologicalReaction>
</comment>
<dbReference type="InterPro" id="IPR001365">
    <property type="entry name" value="A_deaminase_dom"/>
</dbReference>
<evidence type="ECO:0000256" key="1">
    <source>
        <dbReference type="ARBA" id="ARBA00001947"/>
    </source>
</evidence>
<keyword evidence="10" id="KW-1185">Reference proteome</keyword>
<gene>
    <name evidence="9" type="ORF">H4R34_002989</name>
</gene>
<evidence type="ECO:0000256" key="3">
    <source>
        <dbReference type="ARBA" id="ARBA00022723"/>
    </source>
</evidence>
<dbReference type="GO" id="GO:0009117">
    <property type="term" value="P:nucleotide metabolic process"/>
    <property type="evidence" value="ECO:0007669"/>
    <property type="project" value="UniProtKB-KW"/>
</dbReference>
<evidence type="ECO:0000256" key="4">
    <source>
        <dbReference type="ARBA" id="ARBA00022801"/>
    </source>
</evidence>
<evidence type="ECO:0000256" key="2">
    <source>
        <dbReference type="ARBA" id="ARBA00006676"/>
    </source>
</evidence>
<organism evidence="9 10">
    <name type="scientific">Dimargaris verticillata</name>
    <dbReference type="NCBI Taxonomy" id="2761393"/>
    <lineage>
        <taxon>Eukaryota</taxon>
        <taxon>Fungi</taxon>
        <taxon>Fungi incertae sedis</taxon>
        <taxon>Zoopagomycota</taxon>
        <taxon>Kickxellomycotina</taxon>
        <taxon>Dimargaritomycetes</taxon>
        <taxon>Dimargaritales</taxon>
        <taxon>Dimargaritaceae</taxon>
        <taxon>Dimargaris</taxon>
    </lineage>
</organism>
<evidence type="ECO:0000259" key="8">
    <source>
        <dbReference type="Pfam" id="PF00962"/>
    </source>
</evidence>